<dbReference type="InterPro" id="IPR001138">
    <property type="entry name" value="Zn2Cys6_DnaBD"/>
</dbReference>
<protein>
    <submittedName>
        <fullName evidence="3">Yrm1p</fullName>
    </submittedName>
</protein>
<accession>A0A8B8V000</accession>
<reference evidence="3" key="1">
    <citation type="journal article" date="2017" name="Nat. Genet.">
        <title>Contrasting evolutionary genome dynamics between domesticated and wild yeasts.</title>
        <authorList>
            <person name="Yue J.X."/>
            <person name="Li J."/>
            <person name="Aigrain L."/>
            <person name="Hallin J."/>
            <person name="Persson K."/>
            <person name="Oliver K."/>
            <person name="Bergstrom A."/>
            <person name="Coupland P."/>
            <person name="Warringer J."/>
            <person name="Lagomarsino M.C."/>
            <person name="Fischer G."/>
            <person name="Durbin R."/>
            <person name="Liti G."/>
        </authorList>
    </citation>
    <scope>NUCLEOTIDE SEQUENCE</scope>
    <source>
        <strain evidence="3">CBS432</strain>
    </source>
</reference>
<proteinExistence type="predicted"/>
<dbReference type="AlphaFoldDB" id="A0A8B8V000"/>
<evidence type="ECO:0000313" key="3">
    <source>
        <dbReference type="RefSeq" id="XP_033769303.1"/>
    </source>
</evidence>
<dbReference type="GeneID" id="54633728"/>
<dbReference type="InterPro" id="IPR036864">
    <property type="entry name" value="Zn2-C6_fun-type_DNA-bd_sf"/>
</dbReference>
<evidence type="ECO:0000256" key="1">
    <source>
        <dbReference type="SAM" id="MobiDB-lite"/>
    </source>
</evidence>
<gene>
    <name evidence="3" type="primary">YRM1</name>
    <name evidence="3" type="ORF">SPAR_O02990</name>
</gene>
<feature type="compositionally biased region" description="Polar residues" evidence="1">
    <location>
        <begin position="1"/>
        <end position="11"/>
    </location>
</feature>
<dbReference type="PANTHER" id="PTHR31405">
    <property type="entry name" value="TRANSCRIPTION FACTOR PDR8-RELATED"/>
    <property type="match status" value="1"/>
</dbReference>
<dbReference type="GO" id="GO:0000981">
    <property type="term" value="F:DNA-binding transcription factor activity, RNA polymerase II-specific"/>
    <property type="evidence" value="ECO:0007669"/>
    <property type="project" value="InterPro"/>
</dbReference>
<dbReference type="CDD" id="cd00067">
    <property type="entry name" value="GAL4"/>
    <property type="match status" value="1"/>
</dbReference>
<dbReference type="InterPro" id="IPR052693">
    <property type="entry name" value="Yeast_MDR_Regulatory"/>
</dbReference>
<evidence type="ECO:0000259" key="2">
    <source>
        <dbReference type="PROSITE" id="PS50048"/>
    </source>
</evidence>
<feature type="region of interest" description="Disordered" evidence="1">
    <location>
        <begin position="1"/>
        <end position="23"/>
    </location>
</feature>
<dbReference type="SMART" id="SM00066">
    <property type="entry name" value="GAL4"/>
    <property type="match status" value="1"/>
</dbReference>
<dbReference type="Gene3D" id="4.10.240.10">
    <property type="entry name" value="Zn(2)-C6 fungal-type DNA-binding domain"/>
    <property type="match status" value="1"/>
</dbReference>
<feature type="domain" description="Zn(2)-C6 fungal-type" evidence="2">
    <location>
        <begin position="30"/>
        <end position="61"/>
    </location>
</feature>
<dbReference type="PROSITE" id="PS00463">
    <property type="entry name" value="ZN2_CY6_FUNGAL_1"/>
    <property type="match status" value="1"/>
</dbReference>
<dbReference type="VEuPathDB" id="FungiDB:SPAR_O02990"/>
<reference evidence="3" key="3">
    <citation type="submission" date="2025-07" db="EMBL/GenBank/DDBJ databases">
        <authorList>
            <consortium name="NCBI Genome Project"/>
        </authorList>
    </citation>
    <scope>NUCLEOTIDE SEQUENCE</scope>
    <source>
        <strain evidence="3">CBS432</strain>
    </source>
</reference>
<sequence>MSKRGSLQDSASPLEEASKKAQKRRKPIKSCAFCRKRKLRCDQQKPVCSTCKMRGRSDCLYTEEFTHRIETKELFGSTPNIELLKRIEDLEKRLDDKGLVEEAATMNTSQFRNPYANFYYLQCKGSGRRIMYGPTSLRTHLSHDDNRFVNTYNQLWSKVKIERNRWKARHKWTMKPETKVLEGPSLENTDSDILQQVCDVLPSYEQTSKIITGFFDTELETNEVSEVLDRTKIINDFTSSFLPSDELLPNGERRIEKLLPSTKKNYFKIGVILMILCIHHFYENTPEEIEKFLIMLTGLSTAKVFFVERAQFLLLKYYHRELIWACGDDSHMISLVDLLCSTAIMLGLHLNIREIYKNQENIVGSMESLENLWVWVILADFNVSLSIGRCSVISSSYFQVDECENDERLSGNTNTCSSAVFFEQSNTSMDKLKKFLRLARPMLEQIYDKSAFPDLAENCKKLRTFVETEFHPISYYTNAELIPKVPLREIKVFAQVLNLLLTFYFLRYLIYKEKNVVLENDILQTILVSFSLVINTTTLCFKLDEKHFPEFFDPDCLHLPPFMALSLVYTNFLFPRASTGFCAFLYHKLTLFEKGYYLSSNIKDKEVTDWDLSTLNIPLDKAINLLTAFKIHSDIFSKWSNDNNRQLRIMMGRSYTFVINIALESIYRAVLEKVIKYRTVVENAWLQQLQVELNGSSPYSLTNNVNNVNTPIDPSLNDLDVTSGSALAANSSVLPPVEVPNNGENASHTNETGPIETELAEAISNEFWTAYNIGWEELMSQPDYKYLSDTQ</sequence>
<dbReference type="OrthoDB" id="4356994at2759"/>
<organism evidence="3">
    <name type="scientific">Saccharomyces paradoxus</name>
    <name type="common">Yeast</name>
    <name type="synonym">Saccharomyces douglasii</name>
    <dbReference type="NCBI Taxonomy" id="27291"/>
    <lineage>
        <taxon>Eukaryota</taxon>
        <taxon>Fungi</taxon>
        <taxon>Dikarya</taxon>
        <taxon>Ascomycota</taxon>
        <taxon>Saccharomycotina</taxon>
        <taxon>Saccharomycetes</taxon>
        <taxon>Saccharomycetales</taxon>
        <taxon>Saccharomycetaceae</taxon>
        <taxon>Saccharomyces</taxon>
    </lineage>
</organism>
<dbReference type="RefSeq" id="XP_033769303.1">
    <property type="nucleotide sequence ID" value="XM_033913412.1"/>
</dbReference>
<dbReference type="CDD" id="cd12148">
    <property type="entry name" value="fungal_TF_MHR"/>
    <property type="match status" value="1"/>
</dbReference>
<name>A0A8B8V000_SACPA</name>
<dbReference type="KEGG" id="spao:SPAR_O02990"/>
<reference evidence="3" key="4">
    <citation type="submission" date="2025-08" db="UniProtKB">
        <authorList>
            <consortium name="RefSeq"/>
        </authorList>
    </citation>
    <scope>IDENTIFICATION</scope>
    <source>
        <strain evidence="3">CBS432</strain>
    </source>
</reference>
<dbReference type="Pfam" id="PF00172">
    <property type="entry name" value="Zn_clus"/>
    <property type="match status" value="1"/>
</dbReference>
<dbReference type="GO" id="GO:0008270">
    <property type="term" value="F:zinc ion binding"/>
    <property type="evidence" value="ECO:0007669"/>
    <property type="project" value="InterPro"/>
</dbReference>
<dbReference type="PROSITE" id="PS50048">
    <property type="entry name" value="ZN2_CY6_FUNGAL_2"/>
    <property type="match status" value="1"/>
</dbReference>
<dbReference type="PANTHER" id="PTHR31405:SF8">
    <property type="entry name" value="TRANSCRIPTION FACTOR PDR8-RELATED"/>
    <property type="match status" value="1"/>
</dbReference>
<dbReference type="SUPFAM" id="SSF57701">
    <property type="entry name" value="Zn2/Cys6 DNA-binding domain"/>
    <property type="match status" value="1"/>
</dbReference>
<reference evidence="3" key="2">
    <citation type="submission" date="2020-01" db="EMBL/GenBank/DDBJ databases">
        <title>Population-level Yeast Reference Genomes.</title>
        <authorList>
            <person name="Yue J.-X."/>
        </authorList>
    </citation>
    <scope>NUCLEOTIDE SEQUENCE</scope>
    <source>
        <strain evidence="3">CBS432</strain>
    </source>
</reference>